<keyword evidence="13" id="KW-1185">Reference proteome</keyword>
<dbReference type="Pfam" id="PF01385">
    <property type="entry name" value="OrfB_IS605"/>
    <property type="match status" value="1"/>
</dbReference>
<sequence length="388" mass="45609">MKRAYKLEIKPTKEQREKLIRTFGVCRYVYNMYIATNRVNYEEGRKFMSGYDFSKWLNNVHTKQNQQDLWIKTVSSKAVKQAIMNAERAYKNFFKGLSKHPRFKKKARQDVKSYFPKNNKTDFALKRHQIKIPTIGWVTLKEFRYLPQNAIIKSGTVSQKADRFYISVLCEVPECEKQTPESEGIGIDLGIKDFAIMSNGKVYENINKTDKVRKLEKRLKQAQRKLSRSYEQNKFKKAGENCYFNNRQKQICRVQKLHQRLANIRENYHKNIVSVLVKTKPAFITLEELNVRGMMKNRHLSKAIAKQGFFHFRTKLQMKCEAYGIELRLVHRFYPSSKLCSCCGHKKVDLTLKDRVYECVNCHAVLDRDLNASINLKQATEYALLVSV</sequence>
<keyword evidence="3" id="KW-0815">Transposition</keyword>
<evidence type="ECO:0000259" key="10">
    <source>
        <dbReference type="Pfam" id="PF07282"/>
    </source>
</evidence>
<dbReference type="PANTHER" id="PTHR30405:SF25">
    <property type="entry name" value="RNA-GUIDED DNA ENDONUCLEASE INSQ-RELATED"/>
    <property type="match status" value="1"/>
</dbReference>
<proteinExistence type="inferred from homology"/>
<feature type="domain" description="Transposase putative helix-turn-helix" evidence="11">
    <location>
        <begin position="1"/>
        <end position="46"/>
    </location>
</feature>
<gene>
    <name evidence="12" type="ORF">QI30_08140</name>
</gene>
<dbReference type="InterPro" id="IPR051399">
    <property type="entry name" value="RNA-guided_DNA_endo/Transpos"/>
</dbReference>
<keyword evidence="7" id="KW-0233">DNA recombination</keyword>
<evidence type="ECO:0000256" key="1">
    <source>
        <dbReference type="ARBA" id="ARBA00008761"/>
    </source>
</evidence>
<organism evidence="12 13">
    <name type="scientific">Candidatus Kurthia intestinigallinarum</name>
    <dbReference type="NCBI Taxonomy" id="1562256"/>
    <lineage>
        <taxon>Bacteria</taxon>
        <taxon>Bacillati</taxon>
        <taxon>Bacillota</taxon>
        <taxon>Bacilli</taxon>
        <taxon>Bacillales</taxon>
        <taxon>Caryophanaceae</taxon>
        <taxon>Kurthia</taxon>
    </lineage>
</organism>
<evidence type="ECO:0000256" key="7">
    <source>
        <dbReference type="ARBA" id="ARBA00023172"/>
    </source>
</evidence>
<evidence type="ECO:0000256" key="4">
    <source>
        <dbReference type="ARBA" id="ARBA00022723"/>
    </source>
</evidence>
<dbReference type="InterPro" id="IPR010095">
    <property type="entry name" value="Cas12f1-like_TNB"/>
</dbReference>
<evidence type="ECO:0000256" key="5">
    <source>
        <dbReference type="ARBA" id="ARBA00022833"/>
    </source>
</evidence>
<evidence type="ECO:0000256" key="2">
    <source>
        <dbReference type="ARBA" id="ARBA00011044"/>
    </source>
</evidence>
<evidence type="ECO:0000313" key="13">
    <source>
        <dbReference type="Proteomes" id="UP000288623"/>
    </source>
</evidence>
<keyword evidence="5" id="KW-0862">Zinc</keyword>
<evidence type="ECO:0000259" key="11">
    <source>
        <dbReference type="Pfam" id="PF12323"/>
    </source>
</evidence>
<accession>A0A433RUT0</accession>
<comment type="similarity">
    <text evidence="2">In the N-terminal section; belongs to the transposase 2 family.</text>
</comment>
<comment type="similarity">
    <text evidence="1">In the C-terminal section; belongs to the transposase 35 family.</text>
</comment>
<dbReference type="OrthoDB" id="56768at2"/>
<keyword evidence="6" id="KW-0238">DNA-binding</keyword>
<dbReference type="GO" id="GO:0003677">
    <property type="term" value="F:DNA binding"/>
    <property type="evidence" value="ECO:0007669"/>
    <property type="project" value="UniProtKB-KW"/>
</dbReference>
<feature type="domain" description="Probable transposase IS891/IS1136/IS1341" evidence="9">
    <location>
        <begin position="167"/>
        <end position="298"/>
    </location>
</feature>
<comment type="caution">
    <text evidence="12">The sequence shown here is derived from an EMBL/GenBank/DDBJ whole genome shotgun (WGS) entry which is preliminary data.</text>
</comment>
<reference evidence="12 13" key="1">
    <citation type="submission" date="2014-11" db="EMBL/GenBank/DDBJ databases">
        <title>Genome sequence and analysis of novel Kurthia sp.</title>
        <authorList>
            <person name="Lawson J.N."/>
            <person name="Gonzalez J.E."/>
            <person name="Rinauldi L."/>
            <person name="Xuan Z."/>
            <person name="Firman A."/>
            <person name="Shaddox L."/>
            <person name="Trudeau A."/>
            <person name="Shah S."/>
            <person name="Reiman D."/>
        </authorList>
    </citation>
    <scope>NUCLEOTIDE SEQUENCE [LARGE SCALE GENOMIC DNA]</scope>
    <source>
        <strain evidence="12 13">3B1D</strain>
    </source>
</reference>
<evidence type="ECO:0000256" key="3">
    <source>
        <dbReference type="ARBA" id="ARBA00022578"/>
    </source>
</evidence>
<dbReference type="GO" id="GO:0006310">
    <property type="term" value="P:DNA recombination"/>
    <property type="evidence" value="ECO:0007669"/>
    <property type="project" value="UniProtKB-KW"/>
</dbReference>
<dbReference type="AlphaFoldDB" id="A0A433RUT0"/>
<protein>
    <submittedName>
        <fullName evidence="12">Transposase</fullName>
    </submittedName>
</protein>
<dbReference type="EMBL" id="JTFC01000029">
    <property type="protein sequence ID" value="RUS57028.1"/>
    <property type="molecule type" value="Genomic_DNA"/>
</dbReference>
<dbReference type="InterPro" id="IPR001959">
    <property type="entry name" value="Transposase"/>
</dbReference>
<evidence type="ECO:0000313" key="12">
    <source>
        <dbReference type="EMBL" id="RUS57028.1"/>
    </source>
</evidence>
<feature type="coiled-coil region" evidence="8">
    <location>
        <begin position="205"/>
        <end position="232"/>
    </location>
</feature>
<dbReference type="RefSeq" id="WP_126990447.1">
    <property type="nucleotide sequence ID" value="NZ_JTFC01000029.1"/>
</dbReference>
<name>A0A433RUT0_9BACL</name>
<dbReference type="Pfam" id="PF07282">
    <property type="entry name" value="Cas12f1-like_TNB"/>
    <property type="match status" value="1"/>
</dbReference>
<dbReference type="NCBIfam" id="TIGR01766">
    <property type="entry name" value="IS200/IS605 family accessory protein TnpB-like domain"/>
    <property type="match status" value="1"/>
</dbReference>
<dbReference type="Proteomes" id="UP000288623">
    <property type="component" value="Unassembled WGS sequence"/>
</dbReference>
<dbReference type="GO" id="GO:0032196">
    <property type="term" value="P:transposition"/>
    <property type="evidence" value="ECO:0007669"/>
    <property type="project" value="UniProtKB-KW"/>
</dbReference>
<evidence type="ECO:0000259" key="9">
    <source>
        <dbReference type="Pfam" id="PF01385"/>
    </source>
</evidence>
<dbReference type="Pfam" id="PF12323">
    <property type="entry name" value="HTH_OrfB_IS605"/>
    <property type="match status" value="1"/>
</dbReference>
<dbReference type="PANTHER" id="PTHR30405">
    <property type="entry name" value="TRANSPOSASE"/>
    <property type="match status" value="1"/>
</dbReference>
<keyword evidence="4" id="KW-0479">Metal-binding</keyword>
<dbReference type="GO" id="GO:0046872">
    <property type="term" value="F:metal ion binding"/>
    <property type="evidence" value="ECO:0007669"/>
    <property type="project" value="UniProtKB-KW"/>
</dbReference>
<dbReference type="NCBIfam" id="NF040570">
    <property type="entry name" value="guided_TnpB"/>
    <property type="match status" value="1"/>
</dbReference>
<feature type="domain" description="Cas12f1-like TNB" evidence="10">
    <location>
        <begin position="309"/>
        <end position="376"/>
    </location>
</feature>
<evidence type="ECO:0000256" key="8">
    <source>
        <dbReference type="SAM" id="Coils"/>
    </source>
</evidence>
<dbReference type="InterPro" id="IPR021027">
    <property type="entry name" value="Transposase_put_HTH"/>
</dbReference>
<keyword evidence="8" id="KW-0175">Coiled coil</keyword>
<evidence type="ECO:0000256" key="6">
    <source>
        <dbReference type="ARBA" id="ARBA00023125"/>
    </source>
</evidence>